<feature type="transmembrane region" description="Helical" evidence="2">
    <location>
        <begin position="64"/>
        <end position="84"/>
    </location>
</feature>
<evidence type="ECO:0000313" key="6">
    <source>
        <dbReference type="Proteomes" id="UP001432168"/>
    </source>
</evidence>
<name>A0ABZ1WYR5_9ACTN</name>
<dbReference type="PANTHER" id="PTHR19372:SF7">
    <property type="entry name" value="SULFITE OXIDASE, MITOCHONDRIAL"/>
    <property type="match status" value="1"/>
</dbReference>
<gene>
    <name evidence="5" type="ORF">OG929_22985</name>
</gene>
<keyword evidence="2" id="KW-1133">Transmembrane helix</keyword>
<dbReference type="PANTHER" id="PTHR19372">
    <property type="entry name" value="SULFITE REDUCTASE"/>
    <property type="match status" value="1"/>
</dbReference>
<keyword evidence="2" id="KW-0472">Membrane</keyword>
<dbReference type="Proteomes" id="UP001432168">
    <property type="component" value="Chromosome"/>
</dbReference>
<feature type="chain" id="PRO_5046921201" evidence="3">
    <location>
        <begin position="26"/>
        <end position="711"/>
    </location>
</feature>
<dbReference type="Gene3D" id="2.60.40.650">
    <property type="match status" value="1"/>
</dbReference>
<evidence type="ECO:0000256" key="2">
    <source>
        <dbReference type="SAM" id="Phobius"/>
    </source>
</evidence>
<dbReference type="Pfam" id="PF00174">
    <property type="entry name" value="Oxidored_molyb"/>
    <property type="match status" value="1"/>
</dbReference>
<dbReference type="InterPro" id="IPR000572">
    <property type="entry name" value="OxRdtase_Mopterin-bd_dom"/>
</dbReference>
<dbReference type="SUPFAM" id="SSF56524">
    <property type="entry name" value="Oxidoreductase molybdopterin-binding domain"/>
    <property type="match status" value="1"/>
</dbReference>
<dbReference type="InterPro" id="IPR014756">
    <property type="entry name" value="Ig_E-set"/>
</dbReference>
<evidence type="ECO:0000256" key="1">
    <source>
        <dbReference type="SAM" id="MobiDB-lite"/>
    </source>
</evidence>
<dbReference type="SUPFAM" id="SSF81296">
    <property type="entry name" value="E set domains"/>
    <property type="match status" value="1"/>
</dbReference>
<evidence type="ECO:0000259" key="4">
    <source>
        <dbReference type="Pfam" id="PF00174"/>
    </source>
</evidence>
<evidence type="ECO:0000313" key="5">
    <source>
        <dbReference type="EMBL" id="WUT44980.1"/>
    </source>
</evidence>
<feature type="region of interest" description="Disordered" evidence="1">
    <location>
        <begin position="308"/>
        <end position="339"/>
    </location>
</feature>
<dbReference type="Gene3D" id="3.90.420.10">
    <property type="entry name" value="Oxidoreductase, molybdopterin-binding domain"/>
    <property type="match status" value="1"/>
</dbReference>
<keyword evidence="2" id="KW-0812">Transmembrane</keyword>
<organism evidence="5 6">
    <name type="scientific">Streptomyces pseudovenezuelae</name>
    <dbReference type="NCBI Taxonomy" id="67350"/>
    <lineage>
        <taxon>Bacteria</taxon>
        <taxon>Bacillati</taxon>
        <taxon>Actinomycetota</taxon>
        <taxon>Actinomycetes</taxon>
        <taxon>Kitasatosporales</taxon>
        <taxon>Streptomycetaceae</taxon>
        <taxon>Streptomyces</taxon>
        <taxon>Streptomyces aurantiacus group</taxon>
    </lineage>
</organism>
<protein>
    <submittedName>
        <fullName evidence="5">Molybdopterin-dependent oxidoreductase</fullName>
    </submittedName>
</protein>
<accession>A0ABZ1WYR5</accession>
<keyword evidence="6" id="KW-1185">Reference proteome</keyword>
<dbReference type="EMBL" id="CP109011">
    <property type="protein sequence ID" value="WUT44980.1"/>
    <property type="molecule type" value="Genomic_DNA"/>
</dbReference>
<feature type="domain" description="Oxidoreductase molybdopterin-binding" evidence="4">
    <location>
        <begin position="432"/>
        <end position="586"/>
    </location>
</feature>
<dbReference type="InterPro" id="IPR036374">
    <property type="entry name" value="OxRdtase_Mopterin-bd_sf"/>
</dbReference>
<proteinExistence type="predicted"/>
<feature type="transmembrane region" description="Helical" evidence="2">
    <location>
        <begin position="119"/>
        <end position="137"/>
    </location>
</feature>
<keyword evidence="3" id="KW-0732">Signal</keyword>
<dbReference type="PROSITE" id="PS51257">
    <property type="entry name" value="PROKAR_LIPOPROTEIN"/>
    <property type="match status" value="1"/>
</dbReference>
<reference evidence="5" key="1">
    <citation type="submission" date="2022-10" db="EMBL/GenBank/DDBJ databases">
        <title>The complete genomes of actinobacterial strains from the NBC collection.</title>
        <authorList>
            <person name="Joergensen T.S."/>
            <person name="Alvarez Arevalo M."/>
            <person name="Sterndorff E.B."/>
            <person name="Faurdal D."/>
            <person name="Vuksanovic O."/>
            <person name="Mourched A.-S."/>
            <person name="Charusanti P."/>
            <person name="Shaw S."/>
            <person name="Blin K."/>
            <person name="Weber T."/>
        </authorList>
    </citation>
    <scope>NUCLEOTIDE SEQUENCE</scope>
    <source>
        <strain evidence="5">NBC_00686</strain>
    </source>
</reference>
<sequence>MRPLLGALSGVLAGCAALAVAEAVAGGVRPQSGPVVAVGGAAIDRTPAEVKDWAIRHFGTDDKLVLQLGILAVLALFALALGITALRFRRTGAAGVLLFGAVGAVAATGRPDSPGPGDALPSIAGAVAGAVVLYVLIGRLALGDGDAAPGAAGRGDAGAVGTGAVGSAAGTGAVGSAEPGLRVGRGAVAAGGPGDVTVADAGAGAVGSAEPGLGVGRGAAAGEGSRVAGDGTVAGADSSWDAEAGHGDVGTGLVDPAGPGLTVDRGAVAAGGPGDVTVADAGAGAVGSAEPGLGVGRGVAAGDGTVADAEGSAQVGTGAVGSAEPGLPAPGPETDPGSARDLPFAGVRGWDRRGFVLAAGATAAVSAGAGLLGRALRGADGRDAVASREAAVLPRPASPAPPVPRGAGLRIAGVSPFVTPARDFYRVDTALVVPKVDATSWRLRLHGRGVARPVVLSYDDLLRRETVERDITLTCVSNEVGGPYVGNARWIGVRLADLLAECGVRPPSEGGPADQLVARSVDGMTIGSPVEELMDGRDALLALGMNGRPLPFAHGFPVRMVVPGLYGFVSACKWIKDIELTTFDSYDPYWVKRGWAREAPVKTQSRIDTPKPFARPKTGTVMVAGVAWAQHRGIDKVEIRVDDGPWQQARLAAEDSRDTWRQWSFPWRATKGGHTLTVRATDRTGAVQTDRRARTIPDGASGWHSVVVTVE</sequence>
<feature type="signal peptide" evidence="3">
    <location>
        <begin position="1"/>
        <end position="25"/>
    </location>
</feature>
<evidence type="ECO:0000256" key="3">
    <source>
        <dbReference type="SAM" id="SignalP"/>
    </source>
</evidence>
<feature type="transmembrane region" description="Helical" evidence="2">
    <location>
        <begin position="91"/>
        <end position="107"/>
    </location>
</feature>